<dbReference type="AlphaFoldDB" id="A0A7M2Y5Z7"/>
<name>A0A7M2Y5Z7_9FLAO</name>
<evidence type="ECO:0000313" key="2">
    <source>
        <dbReference type="Proteomes" id="UP000594195"/>
    </source>
</evidence>
<reference evidence="1 2" key="1">
    <citation type="submission" date="2019-05" db="EMBL/GenBank/DDBJ databases">
        <title>Chryseobacterium sp. isolated from King George Island, maritime Antarctica.</title>
        <authorList>
            <person name="Peng X."/>
        </authorList>
    </citation>
    <scope>NUCLEOTIDE SEQUENCE [LARGE SCALE GENOMIC DNA]</scope>
    <source>
        <strain evidence="1 2">7-3A</strain>
    </source>
</reference>
<protein>
    <submittedName>
        <fullName evidence="1">Uncharacterized protein</fullName>
    </submittedName>
</protein>
<organism evidence="1 2">
    <name type="scientific">Kaistella flava</name>
    <name type="common">ex Peng et al. 2021</name>
    <dbReference type="NCBI Taxonomy" id="2038776"/>
    <lineage>
        <taxon>Bacteria</taxon>
        <taxon>Pseudomonadati</taxon>
        <taxon>Bacteroidota</taxon>
        <taxon>Flavobacteriia</taxon>
        <taxon>Flavobacteriales</taxon>
        <taxon>Weeksellaceae</taxon>
        <taxon>Chryseobacterium group</taxon>
        <taxon>Kaistella</taxon>
    </lineage>
</organism>
<dbReference type="EMBL" id="CP040442">
    <property type="protein sequence ID" value="QOW09094.1"/>
    <property type="molecule type" value="Genomic_DNA"/>
</dbReference>
<proteinExistence type="predicted"/>
<keyword evidence="2" id="KW-1185">Reference proteome</keyword>
<sequence length="274" mass="32334">MLTTYLDVEEFKENFRDNFSGYGGPVIDFLKEYRNLYDQVQEEYNERISNAVILILEEVSMEGVHQRTDIQDALKRTYAALIPDLKFSVNQKLLETLIYCIDETPHTDRWENLHEGTVICYRECMEAICAYLDEYIEQERKENLRAVSQRNIGGNIINSQENESGSENKEIQEVGDYDDSIFYSKNASDFFYRVLDKFGELRSNGRDSNINWIFDRCRGVSKEMKETKEVIRLKSKVDFLKKFEVNHQKAFSKIGHTEKRNKIFLIELENYSIK</sequence>
<gene>
    <name evidence="1" type="ORF">Q73A0000_01380</name>
</gene>
<dbReference type="Proteomes" id="UP000594195">
    <property type="component" value="Chromosome"/>
</dbReference>
<dbReference type="RefSeq" id="WP_193812305.1">
    <property type="nucleotide sequence ID" value="NZ_CP040442.1"/>
</dbReference>
<accession>A0A7M2Y5Z7</accession>
<evidence type="ECO:0000313" key="1">
    <source>
        <dbReference type="EMBL" id="QOW09094.1"/>
    </source>
</evidence>
<dbReference type="KEGG" id="kfa:Q73A0000_01380"/>